<evidence type="ECO:0000313" key="3">
    <source>
        <dbReference type="Proteomes" id="UP000799779"/>
    </source>
</evidence>
<evidence type="ECO:0000256" key="1">
    <source>
        <dbReference type="SAM" id="MobiDB-lite"/>
    </source>
</evidence>
<accession>A0A6A5VUX2</accession>
<sequence>MSVESKAPRPSNTAPATPPYCDSPQAPVVTPGLPHSDPITAISPAELLKDVVKAVQATANTSKADEPHSAESEAVDLPCAPGFKTVDEVYKAYWYTIVESPSDEVKNLDHYVFVVRPRINRDTKETIYYIDIKSEPLRKVLRTVLRGVDVVSLDEAELSIEQHFVVCHFLPELELVQFWNDAYPMDRTNKEHLQLLVDYIKNTYEATAQHLGALLQNGQITYDLL</sequence>
<proteinExistence type="predicted"/>
<protein>
    <submittedName>
        <fullName evidence="2">Uncharacterized protein</fullName>
    </submittedName>
</protein>
<dbReference type="EMBL" id="ML977883">
    <property type="protein sequence ID" value="KAF1992677.1"/>
    <property type="molecule type" value="Genomic_DNA"/>
</dbReference>
<gene>
    <name evidence="2" type="ORF">P154DRAFT_583621</name>
</gene>
<evidence type="ECO:0000313" key="2">
    <source>
        <dbReference type="EMBL" id="KAF1992677.1"/>
    </source>
</evidence>
<dbReference type="Proteomes" id="UP000799779">
    <property type="component" value="Unassembled WGS sequence"/>
</dbReference>
<dbReference type="AlphaFoldDB" id="A0A6A5VUX2"/>
<reference evidence="2" key="1">
    <citation type="journal article" date="2020" name="Stud. Mycol.">
        <title>101 Dothideomycetes genomes: a test case for predicting lifestyles and emergence of pathogens.</title>
        <authorList>
            <person name="Haridas S."/>
            <person name="Albert R."/>
            <person name="Binder M."/>
            <person name="Bloem J."/>
            <person name="Labutti K."/>
            <person name="Salamov A."/>
            <person name="Andreopoulos B."/>
            <person name="Baker S."/>
            <person name="Barry K."/>
            <person name="Bills G."/>
            <person name="Bluhm B."/>
            <person name="Cannon C."/>
            <person name="Castanera R."/>
            <person name="Culley D."/>
            <person name="Daum C."/>
            <person name="Ezra D."/>
            <person name="Gonzalez J."/>
            <person name="Henrissat B."/>
            <person name="Kuo A."/>
            <person name="Liang C."/>
            <person name="Lipzen A."/>
            <person name="Lutzoni F."/>
            <person name="Magnuson J."/>
            <person name="Mondo S."/>
            <person name="Nolan M."/>
            <person name="Ohm R."/>
            <person name="Pangilinan J."/>
            <person name="Park H.-J."/>
            <person name="Ramirez L."/>
            <person name="Alfaro M."/>
            <person name="Sun H."/>
            <person name="Tritt A."/>
            <person name="Yoshinaga Y."/>
            <person name="Zwiers L.-H."/>
            <person name="Turgeon B."/>
            <person name="Goodwin S."/>
            <person name="Spatafora J."/>
            <person name="Crous P."/>
            <person name="Grigoriev I."/>
        </authorList>
    </citation>
    <scope>NUCLEOTIDE SEQUENCE</scope>
    <source>
        <strain evidence="2">CBS 123094</strain>
    </source>
</reference>
<feature type="region of interest" description="Disordered" evidence="1">
    <location>
        <begin position="1"/>
        <end position="35"/>
    </location>
</feature>
<keyword evidence="3" id="KW-1185">Reference proteome</keyword>
<name>A0A6A5VUX2_9PLEO</name>
<dbReference type="OrthoDB" id="4187207at2759"/>
<organism evidence="2 3">
    <name type="scientific">Amniculicola lignicola CBS 123094</name>
    <dbReference type="NCBI Taxonomy" id="1392246"/>
    <lineage>
        <taxon>Eukaryota</taxon>
        <taxon>Fungi</taxon>
        <taxon>Dikarya</taxon>
        <taxon>Ascomycota</taxon>
        <taxon>Pezizomycotina</taxon>
        <taxon>Dothideomycetes</taxon>
        <taxon>Pleosporomycetidae</taxon>
        <taxon>Pleosporales</taxon>
        <taxon>Amniculicolaceae</taxon>
        <taxon>Amniculicola</taxon>
    </lineage>
</organism>